<gene>
    <name evidence="3" type="ORF">ONZ51_g3737</name>
</gene>
<reference evidence="3" key="1">
    <citation type="submission" date="2022-11" db="EMBL/GenBank/DDBJ databases">
        <title>Genome Sequence of Cubamyces cubensis.</title>
        <authorList>
            <person name="Buettner E."/>
        </authorList>
    </citation>
    <scope>NUCLEOTIDE SEQUENCE</scope>
    <source>
        <strain evidence="3">MPL-01</strain>
    </source>
</reference>
<dbReference type="GO" id="GO:0031267">
    <property type="term" value="F:small GTPase binding"/>
    <property type="evidence" value="ECO:0007669"/>
    <property type="project" value="TreeGrafter"/>
</dbReference>
<keyword evidence="4" id="KW-1185">Reference proteome</keyword>
<feature type="compositionally biased region" description="Basic and acidic residues" evidence="1">
    <location>
        <begin position="339"/>
        <end position="364"/>
    </location>
</feature>
<dbReference type="Gene3D" id="1.10.10.750">
    <property type="entry name" value="Ypt/Rab-GAP domain of gyp1p, domain 1"/>
    <property type="match status" value="1"/>
</dbReference>
<dbReference type="AlphaFoldDB" id="A0AAD7TXM4"/>
<feature type="compositionally biased region" description="Polar residues" evidence="1">
    <location>
        <begin position="173"/>
        <end position="183"/>
    </location>
</feature>
<feature type="compositionally biased region" description="Low complexity" evidence="1">
    <location>
        <begin position="282"/>
        <end position="296"/>
    </location>
</feature>
<evidence type="ECO:0000259" key="2">
    <source>
        <dbReference type="PROSITE" id="PS50086"/>
    </source>
</evidence>
<dbReference type="Gene3D" id="1.10.8.270">
    <property type="entry name" value="putative rabgap domain of human tbc1 domain family member 14 like domains"/>
    <property type="match status" value="1"/>
</dbReference>
<evidence type="ECO:0000313" key="4">
    <source>
        <dbReference type="Proteomes" id="UP001215151"/>
    </source>
</evidence>
<dbReference type="PANTHER" id="PTHR47219:SF15">
    <property type="entry name" value="TBC1 DOMAIN FAMILY MEMBER 12 ISOFORM X1"/>
    <property type="match status" value="1"/>
</dbReference>
<name>A0AAD7TXM4_9APHY</name>
<accession>A0AAD7TXM4</accession>
<dbReference type="Gene3D" id="1.10.472.80">
    <property type="entry name" value="Ypt/Rab-GAP domain of gyp1p, domain 3"/>
    <property type="match status" value="1"/>
</dbReference>
<dbReference type="InterPro" id="IPR000195">
    <property type="entry name" value="Rab-GAP-TBC_dom"/>
</dbReference>
<evidence type="ECO:0000313" key="3">
    <source>
        <dbReference type="EMBL" id="KAJ8488140.1"/>
    </source>
</evidence>
<dbReference type="GO" id="GO:0005096">
    <property type="term" value="F:GTPase activator activity"/>
    <property type="evidence" value="ECO:0007669"/>
    <property type="project" value="TreeGrafter"/>
</dbReference>
<dbReference type="InterPro" id="IPR050302">
    <property type="entry name" value="Rab_GAP_TBC_domain"/>
</dbReference>
<sequence>MVASRRRVNASLKVAGRVSRHNGTDRYRRSASGVAADTCGLCSAFRRARPGTQQRSPYPTSLRYSPWTTHSDDEDTPHGSAPPKRLPAGFALDDAFSDNEDIDVPEFSPAAIREELAKSMNGAQSWNVGDAGLDDLVTKIGFSVDPDASVSTFDIDAGHDSPPSPLHSPTSPRIQSHSPSHQDSLYEVPLSSEFSQVSLDDHQSPPSPQHEEPEETVSEYPAVQIDLSNSGAVTTEVHPDRPSMDNPQPMQLPQRSVSHDEFRPSTPSSPLQVPSLNTNAVSTPSLPLPTSTSLPTPTTPKAPSTPPPSNRHRPTRSAGPSMLDKVISKTRPPYLPPKPRTEDRKHQQDWEEMMKRSRAAEEKRRKALQDRRLARERRIEESIGMWEREIVPDWTVVHRNSNLRRLWWQGIPTKLRAPMWQAAAGNALALSKDAFKTCLSRAKRALASGTFPTTVMNLLEEDIRTTLPSIHLFAPEKGPMYQDLRDMLCAWVVARSDEGLGYVVGVAKIAAMILLNMPPAPAFVVMRNLLERHCLRSFYGGMASKDDVEAYYRIFDTLLADGMPKIYFNFKQHQVSPAAYLPDWLVPLFLDHLPFEACARVWDVIMLEGDAFLYRAALAILGVLEPRLFFPDKKELLELLRGENKAALEVARREGRLLNNGKYEIYGVDEESLWERIDSMDEWWRESTWKRLIERELPDL</sequence>
<dbReference type="Proteomes" id="UP001215151">
    <property type="component" value="Unassembled WGS sequence"/>
</dbReference>
<feature type="region of interest" description="Disordered" evidence="1">
    <location>
        <begin position="50"/>
        <end position="89"/>
    </location>
</feature>
<feature type="compositionally biased region" description="Polar residues" evidence="1">
    <location>
        <begin position="245"/>
        <end position="256"/>
    </location>
</feature>
<feature type="region of interest" description="Disordered" evidence="1">
    <location>
        <begin position="153"/>
        <end position="364"/>
    </location>
</feature>
<comment type="caution">
    <text evidence="3">The sequence shown here is derived from an EMBL/GenBank/DDBJ whole genome shotgun (WGS) entry which is preliminary data.</text>
</comment>
<proteinExistence type="predicted"/>
<dbReference type="SUPFAM" id="SSF47923">
    <property type="entry name" value="Ypt/Rab-GAP domain of gyp1p"/>
    <property type="match status" value="2"/>
</dbReference>
<dbReference type="InterPro" id="IPR035969">
    <property type="entry name" value="Rab-GAP_TBC_sf"/>
</dbReference>
<dbReference type="EMBL" id="JAPEVG010000067">
    <property type="protein sequence ID" value="KAJ8488140.1"/>
    <property type="molecule type" value="Genomic_DNA"/>
</dbReference>
<feature type="domain" description="Rab-GAP TBC" evidence="2">
    <location>
        <begin position="410"/>
        <end position="609"/>
    </location>
</feature>
<dbReference type="Pfam" id="PF00566">
    <property type="entry name" value="RabGAP-TBC"/>
    <property type="match status" value="1"/>
</dbReference>
<feature type="compositionally biased region" description="Polar residues" evidence="1">
    <location>
        <begin position="265"/>
        <end position="281"/>
    </location>
</feature>
<evidence type="ECO:0000256" key="1">
    <source>
        <dbReference type="SAM" id="MobiDB-lite"/>
    </source>
</evidence>
<dbReference type="PROSITE" id="PS50086">
    <property type="entry name" value="TBC_RABGAP"/>
    <property type="match status" value="1"/>
</dbReference>
<protein>
    <recommendedName>
        <fullName evidence="2">Rab-GAP TBC domain-containing protein</fullName>
    </recommendedName>
</protein>
<dbReference type="SMART" id="SM00164">
    <property type="entry name" value="TBC"/>
    <property type="match status" value="1"/>
</dbReference>
<feature type="compositionally biased region" description="Pro residues" evidence="1">
    <location>
        <begin position="297"/>
        <end position="309"/>
    </location>
</feature>
<organism evidence="3 4">
    <name type="scientific">Trametes cubensis</name>
    <dbReference type="NCBI Taxonomy" id="1111947"/>
    <lineage>
        <taxon>Eukaryota</taxon>
        <taxon>Fungi</taxon>
        <taxon>Dikarya</taxon>
        <taxon>Basidiomycota</taxon>
        <taxon>Agaricomycotina</taxon>
        <taxon>Agaricomycetes</taxon>
        <taxon>Polyporales</taxon>
        <taxon>Polyporaceae</taxon>
        <taxon>Trametes</taxon>
    </lineage>
</organism>
<dbReference type="PANTHER" id="PTHR47219">
    <property type="entry name" value="RAB GTPASE-ACTIVATING PROTEIN 1-LIKE"/>
    <property type="match status" value="1"/>
</dbReference>
<feature type="compositionally biased region" description="Polar residues" evidence="1">
    <location>
        <begin position="51"/>
        <end position="69"/>
    </location>
</feature>